<dbReference type="InterPro" id="IPR039808">
    <property type="entry name" value="Cadherin"/>
</dbReference>
<feature type="domain" description="Cadherin" evidence="16">
    <location>
        <begin position="176"/>
        <end position="280"/>
    </location>
</feature>
<dbReference type="PROSITE" id="PS50268">
    <property type="entry name" value="CADHERIN_2"/>
    <property type="match status" value="17"/>
</dbReference>
<accession>A0A210PYK3</accession>
<evidence type="ECO:0000256" key="9">
    <source>
        <dbReference type="ARBA" id="ARBA00022989"/>
    </source>
</evidence>
<proteinExistence type="predicted"/>
<dbReference type="GO" id="GO:0008013">
    <property type="term" value="F:beta-catenin binding"/>
    <property type="evidence" value="ECO:0007669"/>
    <property type="project" value="TreeGrafter"/>
</dbReference>
<dbReference type="GO" id="GO:0016477">
    <property type="term" value="P:cell migration"/>
    <property type="evidence" value="ECO:0007669"/>
    <property type="project" value="TreeGrafter"/>
</dbReference>
<feature type="domain" description="Cadherin" evidence="16">
    <location>
        <begin position="1097"/>
        <end position="1200"/>
    </location>
</feature>
<dbReference type="OrthoDB" id="6162546at2759"/>
<feature type="domain" description="Cadherin" evidence="16">
    <location>
        <begin position="999"/>
        <end position="1105"/>
    </location>
</feature>
<feature type="domain" description="Cadherin" evidence="16">
    <location>
        <begin position="893"/>
        <end position="997"/>
    </location>
</feature>
<dbReference type="InterPro" id="IPR015919">
    <property type="entry name" value="Cadherin-like_sf"/>
</dbReference>
<evidence type="ECO:0000256" key="11">
    <source>
        <dbReference type="ARBA" id="ARBA00023157"/>
    </source>
</evidence>
<dbReference type="GO" id="GO:0007156">
    <property type="term" value="P:homophilic cell adhesion via plasma membrane adhesion molecules"/>
    <property type="evidence" value="ECO:0007669"/>
    <property type="project" value="InterPro"/>
</dbReference>
<feature type="domain" description="Cadherin" evidence="16">
    <location>
        <begin position="281"/>
        <end position="380"/>
    </location>
</feature>
<dbReference type="STRING" id="6573.A0A210PYK3"/>
<keyword evidence="6" id="KW-0677">Repeat</keyword>
<feature type="compositionally biased region" description="Polar residues" evidence="14">
    <location>
        <begin position="1933"/>
        <end position="1942"/>
    </location>
</feature>
<evidence type="ECO:0000256" key="12">
    <source>
        <dbReference type="ARBA" id="ARBA00023180"/>
    </source>
</evidence>
<evidence type="ECO:0000256" key="5">
    <source>
        <dbReference type="ARBA" id="ARBA00022729"/>
    </source>
</evidence>
<feature type="domain" description="Cadherin" evidence="16">
    <location>
        <begin position="1201"/>
        <end position="1304"/>
    </location>
</feature>
<dbReference type="InterPro" id="IPR002126">
    <property type="entry name" value="Cadherin-like_dom"/>
</dbReference>
<dbReference type="FunFam" id="2.60.40.60:FF:000005">
    <property type="entry name" value="Protocadherin 9"/>
    <property type="match status" value="1"/>
</dbReference>
<evidence type="ECO:0000256" key="15">
    <source>
        <dbReference type="SAM" id="Phobius"/>
    </source>
</evidence>
<evidence type="ECO:0000256" key="1">
    <source>
        <dbReference type="ARBA" id="ARBA00004251"/>
    </source>
</evidence>
<feature type="domain" description="Cadherin" evidence="16">
    <location>
        <begin position="1304"/>
        <end position="1408"/>
    </location>
</feature>
<evidence type="ECO:0000256" key="3">
    <source>
        <dbReference type="ARBA" id="ARBA00022536"/>
    </source>
</evidence>
<dbReference type="GO" id="GO:0016342">
    <property type="term" value="C:catenin complex"/>
    <property type="evidence" value="ECO:0007669"/>
    <property type="project" value="TreeGrafter"/>
</dbReference>
<keyword evidence="11" id="KW-1015">Disulfide bond</keyword>
<keyword evidence="18" id="KW-1185">Reference proteome</keyword>
<dbReference type="FunFam" id="2.60.40.60:FF:000020">
    <property type="entry name" value="Dachsous cadherin-related 1b"/>
    <property type="match status" value="4"/>
</dbReference>
<dbReference type="PANTHER" id="PTHR24027">
    <property type="entry name" value="CADHERIN-23"/>
    <property type="match status" value="1"/>
</dbReference>
<evidence type="ECO:0000256" key="2">
    <source>
        <dbReference type="ARBA" id="ARBA00022475"/>
    </source>
</evidence>
<dbReference type="CDD" id="cd11304">
    <property type="entry name" value="Cadherin_repeat"/>
    <property type="match status" value="16"/>
</dbReference>
<dbReference type="SUPFAM" id="SSF49313">
    <property type="entry name" value="Cadherin-like"/>
    <property type="match status" value="17"/>
</dbReference>
<name>A0A210PYK3_MIZYE</name>
<keyword evidence="8" id="KW-0130">Cell adhesion</keyword>
<dbReference type="FunFam" id="2.60.40.60:FF:000002">
    <property type="entry name" value="Protocadherin alpha 2"/>
    <property type="match status" value="1"/>
</dbReference>
<feature type="compositionally biased region" description="Polar residues" evidence="14">
    <location>
        <begin position="1896"/>
        <end position="1905"/>
    </location>
</feature>
<keyword evidence="10 15" id="KW-0472">Membrane</keyword>
<keyword evidence="7 13" id="KW-0106">Calcium</keyword>
<evidence type="ECO:0000256" key="8">
    <source>
        <dbReference type="ARBA" id="ARBA00022889"/>
    </source>
</evidence>
<feature type="domain" description="Cadherin" evidence="16">
    <location>
        <begin position="485"/>
        <end position="584"/>
    </location>
</feature>
<keyword evidence="3" id="KW-0245">EGF-like domain</keyword>
<sequence length="2013" mass="207179">MIDTRYNNDGIAVTNSGSSVFAVDATSGSITLASTLDYETTTSYVISITATDGGGTTATGSVTVSVTDANDNSPIFSPSAYVVEMAESTAASATVVTLTCADADAADTVSYSIASGNTGSKFSVTAAGEITLAATIDYDTETTFYTLSVEATDSTTTATATVKITVTGTNEDTPAFATNPTVSLAESSRVGTAVTTYTATDTDASPHDITTYAITAVTNTGSAYFNIDATSGSITLAKTLDYDTTTSYQITVTATDGGGLVGSGTVTLSVTNVNDNTPACPSSSYTFTVAETASSGTTVTTLVCTDGDSDTLAYTISSGNADACFSLGSATGVLTTACTLDYDTGSQSYSLAVEVSDGTLSSTATVDVVLSAANDNNPSFASNPTVSLAESTSVGTAVTTYTAADSDLSPHDVVSYDITAATNSGTSVFTIDSTSGSITLSSALDYETITSYVITVVATDGGGSTDTGSVTVSVTNVNDNSPIFSPSAYVVEMAESTAASATVVTTTCADADASDTVTYSIASGNTGSKFAVSAAGEITLAATIDYDTETTFYTLSVEATDSTTTATATVKITVTGTNEDTPAFATNPTVSLAESSSVSTAVTTYTATDTDASPHDITTYAITAVTNTGSPYFSIDGSTGSITLAQALDYETTTSYLITITATDGGGLVGTGTVTVSVTDVNDNIPVCSPSAYSSTVSESSSTGDTVTTLSCSDGDTGDTITYSVVSGNVGSDFAISAAGVVTLANALDYDAGTQEYTLLFGVSDGTTISTATVAVTVGAANEATPTFASNPSTTLAEDTGSGTALMTYTAADADASPHNIVNYDITAVTNGGTNYFVIDETSGNIQLAQSLDYESTTSYQLTVVATDGGGSTGTGTVTVAVTDVNDNTPICTPFAHVLTVLESTATSTAVISDLSCSDGDAGTTLTYTMTQNPDNKFGVTVSGSTASLVVSAALDYETTTFYNLQVTVKDGGSPELTATVTIDVNVGAVDEGSPVFTSSGTYALSAGEDTAVGSTLVTVTATDSVDTGDSISYAFVATYSMFELDTNAGTILLVTSMDYETATNHQLLVTAYDGTTYVTATVTITVNDVNEVAVFGSSTYTPTFAENQAAGTTLVQVAATDGDASTFGTIAYSISSGDGASYFTIDSSTGAITATVVIDFEVNQYFSLIVQAVDGVPALTAQCLVQITMSDENDNTPTFTPTTYSVTLSEDSVVTTTVTTVSATDADSVSNNNNVFEYSTTSSVPFTVGTTTGIITTNAILDRETTASYEMVILATDKGATPLTGTSTITISLIDVNDNDPSISGTYDTTIDEDTAVNTVVFSITATDLDYEENSQLSYTINSGNTNTDFKIEVGTGILQTVNALDRETTASYILEVYVVDNGATPRTASVTCTVTIGDLNDNTPAWTAAPYTFTVDENVATSTSVGTIAATDADTGVNSAISYNIIGYWSGGSNPVTIDTSTGVITTSASLDRESVDTYVIWCRVQDSGTPVLSSDTNVTITINDLNDNDPAFASTTYSATVTENTAVVTSITTMSATDADTGVNAVILYSFDTSSTAGARADLYLTIGSSTGLVEVKSSIDREVDATFTVVVLAVDTGTTPRTGSTTLTVTVGDENDNSPIFSPTYYNGEVPYTGSCNPTIVTLTASDADEGANAQLYYYFTTTNSDFTMDSSTGAVTRSSTLSSGKLYTAYAYSHDGGTPQLTTSTSATIRIDAYTPSLVVISYYLGVNKTYYESVESTFISQLDAVYQVTYSSASVKRWCIVESSGSAIIVHMYVLQDNTTDSIGNIGAEKVFLSASSAQGFVASDTAGTPSSSVIGTSWDPFAIQKITLYETSTADTSTPWIQTATGIAVTTICVLIGVACIAMTTIMIIKYLRARKTAAKAAEPRAEVTETSNNNTKSWSEKPRPPPYSRAGRREQAKAAAAASALTSKNPNKSAFVSEPGGDINSWQKNNDFIVTNREFDGRAVDQASGQVYEYNTKTNERQWIKRQSGTPVKIDLGKVADGLDI</sequence>
<feature type="domain" description="Cadherin" evidence="16">
    <location>
        <begin position="1409"/>
        <end position="1515"/>
    </location>
</feature>
<evidence type="ECO:0000256" key="4">
    <source>
        <dbReference type="ARBA" id="ARBA00022692"/>
    </source>
</evidence>
<comment type="subcellular location">
    <subcellularLocation>
        <location evidence="1">Cell membrane</location>
        <topology evidence="1">Single-pass type I membrane protein</topology>
    </subcellularLocation>
</comment>
<dbReference type="Proteomes" id="UP000242188">
    <property type="component" value="Unassembled WGS sequence"/>
</dbReference>
<organism evidence="17 18">
    <name type="scientific">Mizuhopecten yessoensis</name>
    <name type="common">Japanese scallop</name>
    <name type="synonym">Patinopecten yessoensis</name>
    <dbReference type="NCBI Taxonomy" id="6573"/>
    <lineage>
        <taxon>Eukaryota</taxon>
        <taxon>Metazoa</taxon>
        <taxon>Spiralia</taxon>
        <taxon>Lophotrochozoa</taxon>
        <taxon>Mollusca</taxon>
        <taxon>Bivalvia</taxon>
        <taxon>Autobranchia</taxon>
        <taxon>Pteriomorphia</taxon>
        <taxon>Pectinida</taxon>
        <taxon>Pectinoidea</taxon>
        <taxon>Pectinidae</taxon>
        <taxon>Mizuhopecten</taxon>
    </lineage>
</organism>
<dbReference type="PROSITE" id="PS00232">
    <property type="entry name" value="CADHERIN_1"/>
    <property type="match status" value="6"/>
</dbReference>
<comment type="caution">
    <text evidence="17">The sequence shown here is derived from an EMBL/GenBank/DDBJ whole genome shotgun (WGS) entry which is preliminary data.</text>
</comment>
<feature type="domain" description="Cadherin" evidence="16">
    <location>
        <begin position="380"/>
        <end position="484"/>
    </location>
</feature>
<evidence type="ECO:0000256" key="14">
    <source>
        <dbReference type="SAM" id="MobiDB-lite"/>
    </source>
</evidence>
<dbReference type="PRINTS" id="PR00205">
    <property type="entry name" value="CADHERIN"/>
</dbReference>
<dbReference type="EMBL" id="NEDP02005383">
    <property type="protein sequence ID" value="OWF41553.1"/>
    <property type="molecule type" value="Genomic_DNA"/>
</dbReference>
<evidence type="ECO:0000259" key="16">
    <source>
        <dbReference type="PROSITE" id="PS50268"/>
    </source>
</evidence>
<evidence type="ECO:0000256" key="13">
    <source>
        <dbReference type="PROSITE-ProRule" id="PRU00043"/>
    </source>
</evidence>
<dbReference type="Pfam" id="PF00028">
    <property type="entry name" value="Cadherin"/>
    <property type="match status" value="17"/>
</dbReference>
<dbReference type="FunFam" id="2.60.40.60:FF:000039">
    <property type="entry name" value="FAT atypical cadherin 3"/>
    <property type="match status" value="1"/>
</dbReference>
<dbReference type="FunFam" id="2.60.40.60:FF:000058">
    <property type="entry name" value="FAT atypical cadherin 3"/>
    <property type="match status" value="2"/>
</dbReference>
<keyword evidence="12" id="KW-0325">Glycoprotein</keyword>
<evidence type="ECO:0000313" key="18">
    <source>
        <dbReference type="Proteomes" id="UP000242188"/>
    </source>
</evidence>
<dbReference type="GO" id="GO:0005509">
    <property type="term" value="F:calcium ion binding"/>
    <property type="evidence" value="ECO:0007669"/>
    <property type="project" value="UniProtKB-UniRule"/>
</dbReference>
<evidence type="ECO:0000256" key="7">
    <source>
        <dbReference type="ARBA" id="ARBA00022837"/>
    </source>
</evidence>
<feature type="domain" description="Cadherin" evidence="16">
    <location>
        <begin position="1516"/>
        <end position="1625"/>
    </location>
</feature>
<dbReference type="GO" id="GO:0045296">
    <property type="term" value="F:cadherin binding"/>
    <property type="evidence" value="ECO:0007669"/>
    <property type="project" value="TreeGrafter"/>
</dbReference>
<feature type="region of interest" description="Disordered" evidence="14">
    <location>
        <begin position="1889"/>
        <end position="1949"/>
    </location>
</feature>
<feature type="domain" description="Cadherin" evidence="16">
    <location>
        <begin position="584"/>
        <end position="688"/>
    </location>
</feature>
<reference evidence="17 18" key="1">
    <citation type="journal article" date="2017" name="Nat. Ecol. Evol.">
        <title>Scallop genome provides insights into evolution of bilaterian karyotype and development.</title>
        <authorList>
            <person name="Wang S."/>
            <person name="Zhang J."/>
            <person name="Jiao W."/>
            <person name="Li J."/>
            <person name="Xun X."/>
            <person name="Sun Y."/>
            <person name="Guo X."/>
            <person name="Huan P."/>
            <person name="Dong B."/>
            <person name="Zhang L."/>
            <person name="Hu X."/>
            <person name="Sun X."/>
            <person name="Wang J."/>
            <person name="Zhao C."/>
            <person name="Wang Y."/>
            <person name="Wang D."/>
            <person name="Huang X."/>
            <person name="Wang R."/>
            <person name="Lv J."/>
            <person name="Li Y."/>
            <person name="Zhang Z."/>
            <person name="Liu B."/>
            <person name="Lu W."/>
            <person name="Hui Y."/>
            <person name="Liang J."/>
            <person name="Zhou Z."/>
            <person name="Hou R."/>
            <person name="Li X."/>
            <person name="Liu Y."/>
            <person name="Li H."/>
            <person name="Ning X."/>
            <person name="Lin Y."/>
            <person name="Zhao L."/>
            <person name="Xing Q."/>
            <person name="Dou J."/>
            <person name="Li Y."/>
            <person name="Mao J."/>
            <person name="Guo H."/>
            <person name="Dou H."/>
            <person name="Li T."/>
            <person name="Mu C."/>
            <person name="Jiang W."/>
            <person name="Fu Q."/>
            <person name="Fu X."/>
            <person name="Miao Y."/>
            <person name="Liu J."/>
            <person name="Yu Q."/>
            <person name="Li R."/>
            <person name="Liao H."/>
            <person name="Li X."/>
            <person name="Kong Y."/>
            <person name="Jiang Z."/>
            <person name="Chourrout D."/>
            <person name="Li R."/>
            <person name="Bao Z."/>
        </authorList>
    </citation>
    <scope>NUCLEOTIDE SEQUENCE [LARGE SCALE GENOMIC DNA]</scope>
    <source>
        <strain evidence="17 18">PY_sf001</strain>
    </source>
</reference>
<gene>
    <name evidence="17" type="ORF">KP79_PYT11861</name>
</gene>
<evidence type="ECO:0000256" key="10">
    <source>
        <dbReference type="ARBA" id="ARBA00023136"/>
    </source>
</evidence>
<feature type="domain" description="Cadherin" evidence="16">
    <location>
        <begin position="689"/>
        <end position="788"/>
    </location>
</feature>
<evidence type="ECO:0000313" key="17">
    <source>
        <dbReference type="EMBL" id="OWF41553.1"/>
    </source>
</evidence>
<feature type="domain" description="Cadherin" evidence="16">
    <location>
        <begin position="21"/>
        <end position="76"/>
    </location>
</feature>
<dbReference type="Gene3D" id="2.60.40.60">
    <property type="entry name" value="Cadherins"/>
    <property type="match status" value="17"/>
</dbReference>
<feature type="domain" description="Cadherin" evidence="16">
    <location>
        <begin position="788"/>
        <end position="892"/>
    </location>
</feature>
<evidence type="ECO:0000256" key="6">
    <source>
        <dbReference type="ARBA" id="ARBA00022737"/>
    </source>
</evidence>
<dbReference type="FunFam" id="2.60.40.60:FF:000092">
    <property type="entry name" value="Protocadherin 8"/>
    <property type="match status" value="2"/>
</dbReference>
<keyword evidence="5" id="KW-0732">Signal</keyword>
<feature type="domain" description="Cadherin" evidence="16">
    <location>
        <begin position="1626"/>
        <end position="1716"/>
    </location>
</feature>
<keyword evidence="9 15" id="KW-1133">Transmembrane helix</keyword>
<feature type="transmembrane region" description="Helical" evidence="15">
    <location>
        <begin position="1854"/>
        <end position="1876"/>
    </location>
</feature>
<dbReference type="SMART" id="SM00112">
    <property type="entry name" value="CA"/>
    <property type="match status" value="17"/>
</dbReference>
<dbReference type="PANTHER" id="PTHR24027:SF438">
    <property type="entry name" value="CADHERIN 23"/>
    <property type="match status" value="1"/>
</dbReference>
<keyword evidence="4 15" id="KW-0812">Transmembrane</keyword>
<feature type="domain" description="Cadherin" evidence="16">
    <location>
        <begin position="77"/>
        <end position="176"/>
    </location>
</feature>
<dbReference type="InterPro" id="IPR020894">
    <property type="entry name" value="Cadherin_CS"/>
</dbReference>
<keyword evidence="2" id="KW-1003">Cell membrane</keyword>
<protein>
    <submittedName>
        <fullName evidence="17">Protocadherin Fat 4</fullName>
    </submittedName>
</protein>